<sequence length="162" mass="17565" precursor="true">MRHSRTLHVLAADRTAAVSLPMRFVVASIIMMVVMALLATATSGFLAHMRISDLGSEISELDATASILYLGGPGSNVTMEVNVPAGYRVVMGSMPGCESSWPLDAKNYFLEHDGKFIVRESKAAYSNDLMDGVIVLPPGEHFLFMETIVNPADGMLFVRISE</sequence>
<dbReference type="EMBL" id="CP003362">
    <property type="protein sequence ID" value="AGB50035.1"/>
    <property type="molecule type" value="Genomic_DNA"/>
</dbReference>
<reference evidence="3" key="1">
    <citation type="submission" date="2012-02" db="EMBL/GenBank/DDBJ databases">
        <title>Complete sequence of chromosome of Methanomethylovorans hollandica DSM 15978.</title>
        <authorList>
            <person name="Lucas S."/>
            <person name="Copeland A."/>
            <person name="Lapidus A."/>
            <person name="Glavina del Rio T."/>
            <person name="Dalin E."/>
            <person name="Tice H."/>
            <person name="Bruce D."/>
            <person name="Goodwin L."/>
            <person name="Pitluck S."/>
            <person name="Peters L."/>
            <person name="Mikhailova N."/>
            <person name="Held B."/>
            <person name="Kyrpides N."/>
            <person name="Mavromatis K."/>
            <person name="Ivanova N."/>
            <person name="Brettin T."/>
            <person name="Detter J.C."/>
            <person name="Han C."/>
            <person name="Larimer F."/>
            <person name="Land M."/>
            <person name="Hauser L."/>
            <person name="Markowitz V."/>
            <person name="Cheng J.-F."/>
            <person name="Hugenholtz P."/>
            <person name="Woyke T."/>
            <person name="Wu D."/>
            <person name="Spring S."/>
            <person name="Schroeder M."/>
            <person name="Brambilla E."/>
            <person name="Klenk H.-P."/>
            <person name="Eisen J.A."/>
        </authorList>
    </citation>
    <scope>NUCLEOTIDE SEQUENCE [LARGE SCALE GENOMIC DNA]</scope>
    <source>
        <strain evidence="3">DSM 15978 / NBRC 107637 / DMS1</strain>
    </source>
</reference>
<gene>
    <name evidence="2" type="ordered locus">Metho_1855</name>
</gene>
<proteinExistence type="predicted"/>
<dbReference type="RefSeq" id="WP_015325200.1">
    <property type="nucleotide sequence ID" value="NC_019977.1"/>
</dbReference>
<keyword evidence="1" id="KW-1133">Transmembrane helix</keyword>
<keyword evidence="1" id="KW-0472">Membrane</keyword>
<organism evidence="2 3">
    <name type="scientific">Methanomethylovorans hollandica (strain DSM 15978 / NBRC 107637 / DMS1)</name>
    <dbReference type="NCBI Taxonomy" id="867904"/>
    <lineage>
        <taxon>Archaea</taxon>
        <taxon>Methanobacteriati</taxon>
        <taxon>Methanobacteriota</taxon>
        <taxon>Stenosarchaea group</taxon>
        <taxon>Methanomicrobia</taxon>
        <taxon>Methanosarcinales</taxon>
        <taxon>Methanosarcinaceae</taxon>
        <taxon>Methanomethylovorans</taxon>
    </lineage>
</organism>
<dbReference type="OrthoDB" id="136375at2157"/>
<keyword evidence="1" id="KW-0812">Transmembrane</keyword>
<dbReference type="STRING" id="867904.Metho_1855"/>
<dbReference type="KEGG" id="mhz:Metho_1855"/>
<dbReference type="HOGENOM" id="CLU_129112_0_0_2"/>
<name>L0KZB1_METHD</name>
<dbReference type="GeneID" id="14406368"/>
<dbReference type="Proteomes" id="UP000010866">
    <property type="component" value="Chromosome"/>
</dbReference>
<feature type="transmembrane region" description="Helical" evidence="1">
    <location>
        <begin position="24"/>
        <end position="47"/>
    </location>
</feature>
<evidence type="ECO:0000313" key="3">
    <source>
        <dbReference type="Proteomes" id="UP000010866"/>
    </source>
</evidence>
<dbReference type="AlphaFoldDB" id="L0KZB1"/>
<accession>L0KZB1</accession>
<keyword evidence="3" id="KW-1185">Reference proteome</keyword>
<evidence type="ECO:0000256" key="1">
    <source>
        <dbReference type="SAM" id="Phobius"/>
    </source>
</evidence>
<protein>
    <recommendedName>
        <fullName evidence="4">Archaeal flagellin-like protein</fullName>
    </recommendedName>
</protein>
<evidence type="ECO:0000313" key="2">
    <source>
        <dbReference type="EMBL" id="AGB50035.1"/>
    </source>
</evidence>
<evidence type="ECO:0008006" key="4">
    <source>
        <dbReference type="Google" id="ProtNLM"/>
    </source>
</evidence>